<organism evidence="1 2">
    <name type="scientific">Cryptococcus decagattii</name>
    <dbReference type="NCBI Taxonomy" id="1859122"/>
    <lineage>
        <taxon>Eukaryota</taxon>
        <taxon>Fungi</taxon>
        <taxon>Dikarya</taxon>
        <taxon>Basidiomycota</taxon>
        <taxon>Agaricomycotina</taxon>
        <taxon>Tremellomycetes</taxon>
        <taxon>Tremellales</taxon>
        <taxon>Cryptococcaceae</taxon>
        <taxon>Cryptococcus</taxon>
        <taxon>Cryptococcus gattii species complex</taxon>
    </lineage>
</organism>
<reference evidence="1 2" key="1">
    <citation type="submission" date="2024-01" db="EMBL/GenBank/DDBJ databases">
        <title>Comparative genomics of Cryptococcus and Kwoniella reveals pathogenesis evolution and contrasting modes of karyotype evolution via chromosome fusion or intercentromeric recombination.</title>
        <authorList>
            <person name="Coelho M.A."/>
            <person name="David-Palma M."/>
            <person name="Shea T."/>
            <person name="Bowers K."/>
            <person name="McGinley-Smith S."/>
            <person name="Mohammad A.W."/>
            <person name="Gnirke A."/>
            <person name="Yurkov A.M."/>
            <person name="Nowrousian M."/>
            <person name="Sun S."/>
            <person name="Cuomo C.A."/>
            <person name="Heitman J."/>
        </authorList>
    </citation>
    <scope>NUCLEOTIDE SEQUENCE [LARGE SCALE GENOMIC DNA]</scope>
    <source>
        <strain evidence="1 2">7685027</strain>
    </source>
</reference>
<evidence type="ECO:0000313" key="2">
    <source>
        <dbReference type="Proteomes" id="UP001432216"/>
    </source>
</evidence>
<gene>
    <name evidence="1" type="ORF">IAS62_003064</name>
</gene>
<sequence length="108" mass="12301">MARAIDPDTNGHKRFCLVIIGDIDISEDDDPTRQDPFGHIKEHFPRGLSFRLLASGEMDIILARVADIEFTHHAVAQQINRFQCHATHSQYCLRHKRNALPDALAKDE</sequence>
<evidence type="ECO:0000313" key="1">
    <source>
        <dbReference type="EMBL" id="WVO21752.1"/>
    </source>
</evidence>
<proteinExistence type="predicted"/>
<dbReference type="RefSeq" id="XP_064720991.1">
    <property type="nucleotide sequence ID" value="XM_064864919.1"/>
</dbReference>
<accession>A0ABZ2AWE1</accession>
<dbReference type="Proteomes" id="UP001432216">
    <property type="component" value="Chromosome 5"/>
</dbReference>
<keyword evidence="2" id="KW-1185">Reference proteome</keyword>
<dbReference type="EMBL" id="CP143810">
    <property type="protein sequence ID" value="WVO21752.1"/>
    <property type="molecule type" value="Genomic_DNA"/>
</dbReference>
<dbReference type="GeneID" id="89989837"/>
<name>A0ABZ2AWE1_9TREE</name>
<protein>
    <submittedName>
        <fullName evidence="1">Uncharacterized protein</fullName>
    </submittedName>
</protein>